<accession>A0A6C0AUP0</accession>
<dbReference type="AlphaFoldDB" id="A0A6C0AUP0"/>
<dbReference type="EMBL" id="MN740864">
    <property type="protein sequence ID" value="QHS82945.1"/>
    <property type="molecule type" value="Genomic_DNA"/>
</dbReference>
<organism evidence="1">
    <name type="scientific">viral metagenome</name>
    <dbReference type="NCBI Taxonomy" id="1070528"/>
    <lineage>
        <taxon>unclassified sequences</taxon>
        <taxon>metagenomes</taxon>
        <taxon>organismal metagenomes</taxon>
    </lineage>
</organism>
<evidence type="ECO:0000313" key="1">
    <source>
        <dbReference type="EMBL" id="QHS82945.1"/>
    </source>
</evidence>
<sequence length="66" mass="6869">MTVQCVRVRRRCGAGSCAASQGRERVHFQFAAAAVPRAAPSCAGGAVGATNRATRAVAPKTRVNER</sequence>
<name>A0A6C0AUP0_9ZZZZ</name>
<protein>
    <submittedName>
        <fullName evidence="1">Uncharacterized protein</fullName>
    </submittedName>
</protein>
<reference evidence="1" key="1">
    <citation type="journal article" date="2020" name="Nature">
        <title>Giant virus diversity and host interactions through global metagenomics.</title>
        <authorList>
            <person name="Schulz F."/>
            <person name="Roux S."/>
            <person name="Paez-Espino D."/>
            <person name="Jungbluth S."/>
            <person name="Walsh D.A."/>
            <person name="Denef V.J."/>
            <person name="McMahon K.D."/>
            <person name="Konstantinidis K.T."/>
            <person name="Eloe-Fadrosh E.A."/>
            <person name="Kyrpides N.C."/>
            <person name="Woyke T."/>
        </authorList>
    </citation>
    <scope>NUCLEOTIDE SEQUENCE</scope>
    <source>
        <strain evidence="1">GVMAG-S-1103017-74</strain>
    </source>
</reference>
<proteinExistence type="predicted"/>